<evidence type="ECO:0000256" key="1">
    <source>
        <dbReference type="SAM" id="MobiDB-lite"/>
    </source>
</evidence>
<keyword evidence="4" id="KW-1185">Reference proteome</keyword>
<organism evidence="3 4">
    <name type="scientific">Chondrus crispus</name>
    <name type="common">Carrageen Irish moss</name>
    <name type="synonym">Polymorpha crispa</name>
    <dbReference type="NCBI Taxonomy" id="2769"/>
    <lineage>
        <taxon>Eukaryota</taxon>
        <taxon>Rhodophyta</taxon>
        <taxon>Florideophyceae</taxon>
        <taxon>Rhodymeniophycidae</taxon>
        <taxon>Gigartinales</taxon>
        <taxon>Gigartinaceae</taxon>
        <taxon>Chondrus</taxon>
    </lineage>
</organism>
<feature type="domain" description="C2H2-type" evidence="2">
    <location>
        <begin position="268"/>
        <end position="289"/>
    </location>
</feature>
<dbReference type="Gramene" id="CDF37586">
    <property type="protein sequence ID" value="CDF37586"/>
    <property type="gene ID" value="CHC_T00005802001"/>
</dbReference>
<feature type="region of interest" description="Disordered" evidence="1">
    <location>
        <begin position="170"/>
        <end position="218"/>
    </location>
</feature>
<feature type="region of interest" description="Disordered" evidence="1">
    <location>
        <begin position="308"/>
        <end position="334"/>
    </location>
</feature>
<reference evidence="4" key="1">
    <citation type="journal article" date="2013" name="Proc. Natl. Acad. Sci. U.S.A.">
        <title>Genome structure and metabolic features in the red seaweed Chondrus crispus shed light on evolution of the Archaeplastida.</title>
        <authorList>
            <person name="Collen J."/>
            <person name="Porcel B."/>
            <person name="Carre W."/>
            <person name="Ball S.G."/>
            <person name="Chaparro C."/>
            <person name="Tonon T."/>
            <person name="Barbeyron T."/>
            <person name="Michel G."/>
            <person name="Noel B."/>
            <person name="Valentin K."/>
            <person name="Elias M."/>
            <person name="Artiguenave F."/>
            <person name="Arun A."/>
            <person name="Aury J.M."/>
            <person name="Barbosa-Neto J.F."/>
            <person name="Bothwell J.H."/>
            <person name="Bouget F.Y."/>
            <person name="Brillet L."/>
            <person name="Cabello-Hurtado F."/>
            <person name="Capella-Gutierrez S."/>
            <person name="Charrier B."/>
            <person name="Cladiere L."/>
            <person name="Cock J.M."/>
            <person name="Coelho S.M."/>
            <person name="Colleoni C."/>
            <person name="Czjzek M."/>
            <person name="Da Silva C."/>
            <person name="Delage L."/>
            <person name="Denoeud F."/>
            <person name="Deschamps P."/>
            <person name="Dittami S.M."/>
            <person name="Gabaldon T."/>
            <person name="Gachon C.M."/>
            <person name="Groisillier A."/>
            <person name="Herve C."/>
            <person name="Jabbari K."/>
            <person name="Katinka M."/>
            <person name="Kloareg B."/>
            <person name="Kowalczyk N."/>
            <person name="Labadie K."/>
            <person name="Leblanc C."/>
            <person name="Lopez P.J."/>
            <person name="McLachlan D.H."/>
            <person name="Meslet-Cladiere L."/>
            <person name="Moustafa A."/>
            <person name="Nehr Z."/>
            <person name="Nyvall Collen P."/>
            <person name="Panaud O."/>
            <person name="Partensky F."/>
            <person name="Poulain J."/>
            <person name="Rensing S.A."/>
            <person name="Rousvoal S."/>
            <person name="Samson G."/>
            <person name="Symeonidi A."/>
            <person name="Weissenbach J."/>
            <person name="Zambounis A."/>
            <person name="Wincker P."/>
            <person name="Boyen C."/>
        </authorList>
    </citation>
    <scope>NUCLEOTIDE SEQUENCE [LARGE SCALE GENOMIC DNA]</scope>
    <source>
        <strain evidence="4">cv. Stackhouse</strain>
    </source>
</reference>
<evidence type="ECO:0000259" key="2">
    <source>
        <dbReference type="PROSITE" id="PS00028"/>
    </source>
</evidence>
<dbReference type="InterPro" id="IPR013087">
    <property type="entry name" value="Znf_C2H2_type"/>
</dbReference>
<dbReference type="Proteomes" id="UP000012073">
    <property type="component" value="Unassembled WGS sequence"/>
</dbReference>
<evidence type="ECO:0000313" key="3">
    <source>
        <dbReference type="EMBL" id="CDF37586.1"/>
    </source>
</evidence>
<dbReference type="PROSITE" id="PS00028">
    <property type="entry name" value="ZINC_FINGER_C2H2_1"/>
    <property type="match status" value="1"/>
</dbReference>
<sequence length="422" mass="46141">MIIDSTYAFGRDLKRRCSFAAYAQKVSVLQIPIFQAVSTESRVPEIFLKYCTRLTSFFLCSAEHFNFIGLIFALSSSYSFSFSFLKKEGLKRGFRSETSKIGKTALQGTLFHITHDQRVDTLTLGRWTRRAHASPGRATSTPSQTSTSRLQLGGPFFVFCLVVSAPTQAGRKRKLSPPHATCSCRPRHPRSAPPQRPLATTPPLRAMEAPEGSAAPPSHLIESVNTGFARLVNRYASAWSGAAHSIRPPLVPAATYFASPGPSDATTCPLCSHPFPTNLLLRAHMAKAHPNLHASTHALTPAQTRFPNPLKALRKPSDDAAAAKGLKDPPSLDSWMPIPPEVVQAFSPLEATSPASLADGKAPVTNPSLYCSLCSVQCEEDLRGTRYQGTHSHLLALFLLRRRAEWKGHGITALDYRQAQKE</sequence>
<proteinExistence type="predicted"/>
<accession>R7QJE9</accession>
<gene>
    <name evidence="3" type="ORF">CHC_T00005802001</name>
</gene>
<evidence type="ECO:0000313" key="4">
    <source>
        <dbReference type="Proteomes" id="UP000012073"/>
    </source>
</evidence>
<name>R7QJE9_CHOCR</name>
<dbReference type="RefSeq" id="XP_005717457.1">
    <property type="nucleotide sequence ID" value="XM_005717400.1"/>
</dbReference>
<protein>
    <recommendedName>
        <fullName evidence="2">C2H2-type domain-containing protein</fullName>
    </recommendedName>
</protein>
<dbReference type="KEGG" id="ccp:CHC_T00005802001"/>
<dbReference type="EMBL" id="HG001851">
    <property type="protein sequence ID" value="CDF37586.1"/>
    <property type="molecule type" value="Genomic_DNA"/>
</dbReference>
<dbReference type="AlphaFoldDB" id="R7QJE9"/>
<dbReference type="GeneID" id="17325173"/>